<dbReference type="CDD" id="cd01335">
    <property type="entry name" value="Radical_SAM"/>
    <property type="match status" value="1"/>
</dbReference>
<dbReference type="PANTHER" id="PTHR11228:SF7">
    <property type="entry name" value="PQQA PEPTIDE CYCLASE"/>
    <property type="match status" value="1"/>
</dbReference>
<dbReference type="InterPro" id="IPR058240">
    <property type="entry name" value="rSAM_sf"/>
</dbReference>
<keyword evidence="4" id="KW-0479">Metal-binding</keyword>
<gene>
    <name evidence="8" type="ORF">TDSAC_0961</name>
</gene>
<dbReference type="PROSITE" id="PS51918">
    <property type="entry name" value="RADICAL_SAM"/>
    <property type="match status" value="1"/>
</dbReference>
<dbReference type="AlphaFoldDB" id="A0A2R4W0S4"/>
<dbReference type="InterPro" id="IPR013785">
    <property type="entry name" value="Aldolase_TIM"/>
</dbReference>
<sequence length="353" mass="40282">MKELIGDRVAVSLAANMTVPFTVQIHITERCNLNCRHCYQENEISNEMSLKEIEGITEEILEVVHDWAEKSQIAFLPNINLLGGEVFVRRDWEEILDFFSKKHIEYYILTNATLIDKDVARKLKDFHVSGVQVSLDGPEKIHDYIRGQDSFKKAVIGINNLRENEIDVTLNTTISKINYESFQDLFQVAKSLQVSGLVFSRLVPTGHSQDSKDLILSKEELRSIYNFVKENNLISDFKVNTGDPIASLYIDCNTSYGFGGCAAGFAGITILSDATLVPCRRLKIPLGNLRRDSFREIWANSEVLNKLRDQENYFGKCKECSEFMKCRGCRAVCFALSTRKEDRYLDEDPQCIF</sequence>
<keyword evidence="9" id="KW-1185">Reference proteome</keyword>
<dbReference type="InterPro" id="IPR023885">
    <property type="entry name" value="4Fe4S-binding_SPASM_dom"/>
</dbReference>
<dbReference type="InterPro" id="IPR050377">
    <property type="entry name" value="Radical_SAM_PqqE_MftC-like"/>
</dbReference>
<dbReference type="SFLD" id="SFLDS00029">
    <property type="entry name" value="Radical_SAM"/>
    <property type="match status" value="1"/>
</dbReference>
<keyword evidence="5" id="KW-0408">Iron</keyword>
<dbReference type="SUPFAM" id="SSF102114">
    <property type="entry name" value="Radical SAM enzymes"/>
    <property type="match status" value="1"/>
</dbReference>
<reference evidence="8 9" key="1">
    <citation type="submission" date="2017-04" db="EMBL/GenBank/DDBJ databases">
        <title>Genomic insights into metabolism of Thermodesulfobium acidiphilum.</title>
        <authorList>
            <person name="Toshchakov S.V."/>
            <person name="Frolov E.N."/>
            <person name="Kublanov I.V."/>
            <person name="Samarov N.I."/>
            <person name="Novikov A."/>
            <person name="Lebedinsky A.V."/>
            <person name="Bonch-Osmolovskaya E.A."/>
            <person name="Chernyh N.A."/>
        </authorList>
    </citation>
    <scope>NUCLEOTIDE SEQUENCE [LARGE SCALE GENOMIC DNA]</scope>
    <source>
        <strain evidence="8 9">3127-1</strain>
    </source>
</reference>
<dbReference type="SFLD" id="SFLDG01386">
    <property type="entry name" value="main_SPASM_domain-containing"/>
    <property type="match status" value="1"/>
</dbReference>
<dbReference type="PIRSF" id="PIRSF037420">
    <property type="entry name" value="PQQ_syn_pqqE"/>
    <property type="match status" value="1"/>
</dbReference>
<organism evidence="8 9">
    <name type="scientific">Thermodesulfobium acidiphilum</name>
    <dbReference type="NCBI Taxonomy" id="1794699"/>
    <lineage>
        <taxon>Bacteria</taxon>
        <taxon>Pseudomonadati</taxon>
        <taxon>Thermodesulfobiota</taxon>
        <taxon>Thermodesulfobiia</taxon>
        <taxon>Thermodesulfobiales</taxon>
        <taxon>Thermodesulfobiaceae</taxon>
        <taxon>Thermodesulfobium</taxon>
    </lineage>
</organism>
<protein>
    <submittedName>
        <fullName evidence="8">Radical SAM superfamily enzyme, MoaA/NifB/PqqE/SkfB family</fullName>
    </submittedName>
</protein>
<proteinExistence type="predicted"/>
<feature type="domain" description="Radical SAM core" evidence="7">
    <location>
        <begin position="17"/>
        <end position="235"/>
    </location>
</feature>
<dbReference type="EMBL" id="CP020921">
    <property type="protein sequence ID" value="AWB10314.1"/>
    <property type="molecule type" value="Genomic_DNA"/>
</dbReference>
<dbReference type="InterPro" id="IPR006638">
    <property type="entry name" value="Elp3/MiaA/NifB-like_rSAM"/>
</dbReference>
<comment type="cofactor">
    <cofactor evidence="1">
        <name>[4Fe-4S] cluster</name>
        <dbReference type="ChEBI" id="CHEBI:49883"/>
    </cofactor>
</comment>
<dbReference type="Pfam" id="PF04055">
    <property type="entry name" value="Radical_SAM"/>
    <property type="match status" value="1"/>
</dbReference>
<evidence type="ECO:0000256" key="1">
    <source>
        <dbReference type="ARBA" id="ARBA00001966"/>
    </source>
</evidence>
<keyword evidence="3" id="KW-0949">S-adenosyl-L-methionine</keyword>
<keyword evidence="2" id="KW-0004">4Fe-4S</keyword>
<dbReference type="OrthoDB" id="9808591at2"/>
<evidence type="ECO:0000256" key="6">
    <source>
        <dbReference type="ARBA" id="ARBA00023014"/>
    </source>
</evidence>
<evidence type="ECO:0000313" key="8">
    <source>
        <dbReference type="EMBL" id="AWB10314.1"/>
    </source>
</evidence>
<dbReference type="InterPro" id="IPR017200">
    <property type="entry name" value="PqqE-like"/>
</dbReference>
<dbReference type="SFLD" id="SFLDG01067">
    <property type="entry name" value="SPASM/twitch_domain_containing"/>
    <property type="match status" value="1"/>
</dbReference>
<dbReference type="Pfam" id="PF13186">
    <property type="entry name" value="SPASM"/>
    <property type="match status" value="1"/>
</dbReference>
<accession>A0A2R4W0S4</accession>
<dbReference type="Proteomes" id="UP000244792">
    <property type="component" value="Chromosome"/>
</dbReference>
<name>A0A2R4W0S4_THEAF</name>
<evidence type="ECO:0000313" key="9">
    <source>
        <dbReference type="Proteomes" id="UP000244792"/>
    </source>
</evidence>
<dbReference type="SMART" id="SM00729">
    <property type="entry name" value="Elp3"/>
    <property type="match status" value="1"/>
</dbReference>
<dbReference type="RefSeq" id="WP_150130296.1">
    <property type="nucleotide sequence ID" value="NZ_CP020921.1"/>
</dbReference>
<evidence type="ECO:0000259" key="7">
    <source>
        <dbReference type="PROSITE" id="PS51918"/>
    </source>
</evidence>
<dbReference type="CDD" id="cd21123">
    <property type="entry name" value="SPASM_MftC-like"/>
    <property type="match status" value="1"/>
</dbReference>
<keyword evidence="6" id="KW-0411">Iron-sulfur</keyword>
<dbReference type="InterPro" id="IPR007197">
    <property type="entry name" value="rSAM"/>
</dbReference>
<dbReference type="GO" id="GO:0046872">
    <property type="term" value="F:metal ion binding"/>
    <property type="evidence" value="ECO:0007669"/>
    <property type="project" value="UniProtKB-KW"/>
</dbReference>
<dbReference type="PANTHER" id="PTHR11228">
    <property type="entry name" value="RADICAL SAM DOMAIN PROTEIN"/>
    <property type="match status" value="1"/>
</dbReference>
<evidence type="ECO:0000256" key="4">
    <source>
        <dbReference type="ARBA" id="ARBA00022723"/>
    </source>
</evidence>
<dbReference type="Gene3D" id="3.20.20.70">
    <property type="entry name" value="Aldolase class I"/>
    <property type="match status" value="1"/>
</dbReference>
<dbReference type="GO" id="GO:0051539">
    <property type="term" value="F:4 iron, 4 sulfur cluster binding"/>
    <property type="evidence" value="ECO:0007669"/>
    <property type="project" value="UniProtKB-KW"/>
</dbReference>
<dbReference type="GO" id="GO:0003824">
    <property type="term" value="F:catalytic activity"/>
    <property type="evidence" value="ECO:0007669"/>
    <property type="project" value="InterPro"/>
</dbReference>
<evidence type="ECO:0000256" key="3">
    <source>
        <dbReference type="ARBA" id="ARBA00022691"/>
    </source>
</evidence>
<evidence type="ECO:0000256" key="5">
    <source>
        <dbReference type="ARBA" id="ARBA00023004"/>
    </source>
</evidence>
<evidence type="ECO:0000256" key="2">
    <source>
        <dbReference type="ARBA" id="ARBA00022485"/>
    </source>
</evidence>
<dbReference type="KEGG" id="taci:TDSAC_0961"/>